<dbReference type="EMBL" id="JASNQZ010000008">
    <property type="protein sequence ID" value="KAL0953346.1"/>
    <property type="molecule type" value="Genomic_DNA"/>
</dbReference>
<feature type="compositionally biased region" description="Basic and acidic residues" evidence="1">
    <location>
        <begin position="255"/>
        <end position="271"/>
    </location>
</feature>
<sequence length="279" mass="30301">MSATDPPSKVSGMPPGQYDCPRCHCSIAFPTSWDWGRVSRLVDDHWRSCQASTGASGSGASLASPPRASATLELPDTPRSTTEGTSGTDAEAELSERPRKRQKNTMNESARKKQLEDDPWTEDVTPTSVSCGACHREIRLDKRSRFYPGLWNKHRAKCMEIQRLEALSHAAQAEDDKDELGTKRKLRPPISASSSDIGRQGSPSPGVHEPHPGTSASIGRLDPGYLPVDSPNASRSGSSGAEESRPGYRQRQHSRPAEKGVREHSSSREFDNGSAKSPS</sequence>
<evidence type="ECO:0000256" key="1">
    <source>
        <dbReference type="SAM" id="MobiDB-lite"/>
    </source>
</evidence>
<feature type="compositionally biased region" description="Low complexity" evidence="1">
    <location>
        <begin position="51"/>
        <end position="72"/>
    </location>
</feature>
<proteinExistence type="predicted"/>
<dbReference type="Proteomes" id="UP001556367">
    <property type="component" value="Unassembled WGS sequence"/>
</dbReference>
<gene>
    <name evidence="2" type="ORF">HGRIS_004587</name>
</gene>
<name>A0ABR3JCR3_9AGAR</name>
<reference evidence="3" key="1">
    <citation type="submission" date="2024-06" db="EMBL/GenBank/DDBJ databases">
        <title>Multi-omics analyses provide insights into the biosynthesis of the anticancer antibiotic pleurotin in Hohenbuehelia grisea.</title>
        <authorList>
            <person name="Weaver J.A."/>
            <person name="Alberti F."/>
        </authorList>
    </citation>
    <scope>NUCLEOTIDE SEQUENCE [LARGE SCALE GENOMIC DNA]</scope>
    <source>
        <strain evidence="3">T-177</strain>
    </source>
</reference>
<accession>A0ABR3JCR3</accession>
<feature type="compositionally biased region" description="Polar residues" evidence="1">
    <location>
        <begin position="78"/>
        <end position="88"/>
    </location>
</feature>
<comment type="caution">
    <text evidence="2">The sequence shown here is derived from an EMBL/GenBank/DDBJ whole genome shotgun (WGS) entry which is preliminary data.</text>
</comment>
<protein>
    <submittedName>
        <fullName evidence="2">Uncharacterized protein</fullName>
    </submittedName>
</protein>
<evidence type="ECO:0000313" key="3">
    <source>
        <dbReference type="Proteomes" id="UP001556367"/>
    </source>
</evidence>
<feature type="compositionally biased region" description="Polar residues" evidence="1">
    <location>
        <begin position="191"/>
        <end position="203"/>
    </location>
</feature>
<feature type="region of interest" description="Disordered" evidence="1">
    <location>
        <begin position="170"/>
        <end position="279"/>
    </location>
</feature>
<organism evidence="2 3">
    <name type="scientific">Hohenbuehelia grisea</name>
    <dbReference type="NCBI Taxonomy" id="104357"/>
    <lineage>
        <taxon>Eukaryota</taxon>
        <taxon>Fungi</taxon>
        <taxon>Dikarya</taxon>
        <taxon>Basidiomycota</taxon>
        <taxon>Agaricomycotina</taxon>
        <taxon>Agaricomycetes</taxon>
        <taxon>Agaricomycetidae</taxon>
        <taxon>Agaricales</taxon>
        <taxon>Pleurotineae</taxon>
        <taxon>Pleurotaceae</taxon>
        <taxon>Hohenbuehelia</taxon>
    </lineage>
</organism>
<evidence type="ECO:0000313" key="2">
    <source>
        <dbReference type="EMBL" id="KAL0953346.1"/>
    </source>
</evidence>
<feature type="region of interest" description="Disordered" evidence="1">
    <location>
        <begin position="49"/>
        <end position="128"/>
    </location>
</feature>
<keyword evidence="3" id="KW-1185">Reference proteome</keyword>